<dbReference type="PANTHER" id="PTHR30146:SF153">
    <property type="entry name" value="LACTOSE OPERON REPRESSOR"/>
    <property type="match status" value="1"/>
</dbReference>
<dbReference type="InterPro" id="IPR046335">
    <property type="entry name" value="LacI/GalR-like_sensor"/>
</dbReference>
<sequence>MITIHDVAERAGVSIATVSNVINKTKKVSPATASKVQDALKELNYVPNSMAKSLKTNTYNSIGVIAEEISSFNTPPIIDAICAYFDLHGYTVTLCNLRSYSHSEYDTALLRSSLNLLEASRARGIIYVGANSGNVSHIRHLIQLPVVFAYCTASPEDHTITYDNFSAAKMAAQLLVRRGHRRIGLITGSLDQEFVHQRIMGFRAAMVDARLTLPPSFITAGDWSYELSYEQACRLLSMPDRPTAIFAMNDPMACAVIAAAHQCHLRIPEDLSVIGFDDRSCSAYSYPSITTLHIPLYDIGDLAARSLLRMLSGEKIDMDQQLPCSLVERNSVGDAPDVPNTAPIKNAGELS</sequence>
<reference evidence="7" key="1">
    <citation type="journal article" date="2021" name="PeerJ">
        <title>Extensive microbial diversity within the chicken gut microbiome revealed by metagenomics and culture.</title>
        <authorList>
            <person name="Gilroy R."/>
            <person name="Ravi A."/>
            <person name="Getino M."/>
            <person name="Pursley I."/>
            <person name="Horton D.L."/>
            <person name="Alikhan N.F."/>
            <person name="Baker D."/>
            <person name="Gharbi K."/>
            <person name="Hall N."/>
            <person name="Watson M."/>
            <person name="Adriaenssens E.M."/>
            <person name="Foster-Nyarko E."/>
            <person name="Jarju S."/>
            <person name="Secka A."/>
            <person name="Antonio M."/>
            <person name="Oren A."/>
            <person name="Chaudhuri R.R."/>
            <person name="La Ragione R."/>
            <person name="Hildebrand F."/>
            <person name="Pallen M.J."/>
        </authorList>
    </citation>
    <scope>NUCLEOTIDE SEQUENCE</scope>
    <source>
        <strain evidence="7">USAMLcec2-132</strain>
    </source>
</reference>
<feature type="region of interest" description="Disordered" evidence="4">
    <location>
        <begin position="329"/>
        <end position="351"/>
    </location>
</feature>
<dbReference type="GO" id="GO:0000976">
    <property type="term" value="F:transcription cis-regulatory region binding"/>
    <property type="evidence" value="ECO:0007669"/>
    <property type="project" value="TreeGrafter"/>
</dbReference>
<dbReference type="CDD" id="cd06288">
    <property type="entry name" value="PBP1_sucrose_transcription_regulator"/>
    <property type="match status" value="1"/>
</dbReference>
<dbReference type="Pfam" id="PF00356">
    <property type="entry name" value="LacI"/>
    <property type="match status" value="1"/>
</dbReference>
<proteinExistence type="predicted"/>
<evidence type="ECO:0000256" key="2">
    <source>
        <dbReference type="ARBA" id="ARBA00023125"/>
    </source>
</evidence>
<keyword evidence="2" id="KW-0238">DNA-binding</keyword>
<dbReference type="AlphaFoldDB" id="A0A9D2SRF3"/>
<dbReference type="InterPro" id="IPR000843">
    <property type="entry name" value="HTH_LacI"/>
</dbReference>
<name>A0A9D2SRF3_9FIRM</name>
<feature type="domain" description="HTH cro/C1-type" evidence="6">
    <location>
        <begin position="2"/>
        <end position="46"/>
    </location>
</feature>
<feature type="domain" description="HTH lacI-type" evidence="5">
    <location>
        <begin position="2"/>
        <end position="56"/>
    </location>
</feature>
<dbReference type="PRINTS" id="PR00036">
    <property type="entry name" value="HTHLACI"/>
</dbReference>
<dbReference type="Pfam" id="PF13377">
    <property type="entry name" value="Peripla_BP_3"/>
    <property type="match status" value="1"/>
</dbReference>
<evidence type="ECO:0000256" key="1">
    <source>
        <dbReference type="ARBA" id="ARBA00023015"/>
    </source>
</evidence>
<evidence type="ECO:0000259" key="6">
    <source>
        <dbReference type="PROSITE" id="PS50943"/>
    </source>
</evidence>
<keyword evidence="3" id="KW-0804">Transcription</keyword>
<dbReference type="PROSITE" id="PS50932">
    <property type="entry name" value="HTH_LACI_2"/>
    <property type="match status" value="1"/>
</dbReference>
<dbReference type="GO" id="GO:0003700">
    <property type="term" value="F:DNA-binding transcription factor activity"/>
    <property type="evidence" value="ECO:0007669"/>
    <property type="project" value="TreeGrafter"/>
</dbReference>
<gene>
    <name evidence="7" type="ORF">H9761_12195</name>
</gene>
<accession>A0A9D2SRF3</accession>
<dbReference type="CDD" id="cd01392">
    <property type="entry name" value="HTH_LacI"/>
    <property type="match status" value="1"/>
</dbReference>
<organism evidence="7 8">
    <name type="scientific">Candidatus Eisenbergiella merdavium</name>
    <dbReference type="NCBI Taxonomy" id="2838551"/>
    <lineage>
        <taxon>Bacteria</taxon>
        <taxon>Bacillati</taxon>
        <taxon>Bacillota</taxon>
        <taxon>Clostridia</taxon>
        <taxon>Lachnospirales</taxon>
        <taxon>Lachnospiraceae</taxon>
        <taxon>Eisenbergiella</taxon>
    </lineage>
</organism>
<dbReference type="PROSITE" id="PS00356">
    <property type="entry name" value="HTH_LACI_1"/>
    <property type="match status" value="1"/>
</dbReference>
<dbReference type="Gene3D" id="3.40.50.2300">
    <property type="match status" value="2"/>
</dbReference>
<dbReference type="PANTHER" id="PTHR30146">
    <property type="entry name" value="LACI-RELATED TRANSCRIPTIONAL REPRESSOR"/>
    <property type="match status" value="1"/>
</dbReference>
<dbReference type="InterPro" id="IPR010982">
    <property type="entry name" value="Lambda_DNA-bd_dom_sf"/>
</dbReference>
<dbReference type="InterPro" id="IPR028082">
    <property type="entry name" value="Peripla_BP_I"/>
</dbReference>
<evidence type="ECO:0000259" key="5">
    <source>
        <dbReference type="PROSITE" id="PS50932"/>
    </source>
</evidence>
<protein>
    <submittedName>
        <fullName evidence="7">LacI family transcriptional regulator</fullName>
    </submittedName>
</protein>
<dbReference type="Proteomes" id="UP000823891">
    <property type="component" value="Unassembled WGS sequence"/>
</dbReference>
<comment type="caution">
    <text evidence="7">The sequence shown here is derived from an EMBL/GenBank/DDBJ whole genome shotgun (WGS) entry which is preliminary data.</text>
</comment>
<dbReference type="InterPro" id="IPR001387">
    <property type="entry name" value="Cro/C1-type_HTH"/>
</dbReference>
<evidence type="ECO:0000313" key="8">
    <source>
        <dbReference type="Proteomes" id="UP000823891"/>
    </source>
</evidence>
<evidence type="ECO:0000256" key="3">
    <source>
        <dbReference type="ARBA" id="ARBA00023163"/>
    </source>
</evidence>
<reference evidence="7" key="2">
    <citation type="submission" date="2021-04" db="EMBL/GenBank/DDBJ databases">
        <authorList>
            <person name="Gilroy R."/>
        </authorList>
    </citation>
    <scope>NUCLEOTIDE SEQUENCE</scope>
    <source>
        <strain evidence="7">USAMLcec2-132</strain>
    </source>
</reference>
<dbReference type="Gene3D" id="1.10.260.40">
    <property type="entry name" value="lambda repressor-like DNA-binding domains"/>
    <property type="match status" value="1"/>
</dbReference>
<dbReference type="SUPFAM" id="SSF53822">
    <property type="entry name" value="Periplasmic binding protein-like I"/>
    <property type="match status" value="1"/>
</dbReference>
<dbReference type="EMBL" id="DWWS01000044">
    <property type="protein sequence ID" value="HJC24452.1"/>
    <property type="molecule type" value="Genomic_DNA"/>
</dbReference>
<dbReference type="SUPFAM" id="SSF47413">
    <property type="entry name" value="lambda repressor-like DNA-binding domains"/>
    <property type="match status" value="1"/>
</dbReference>
<evidence type="ECO:0000313" key="7">
    <source>
        <dbReference type="EMBL" id="HJC24452.1"/>
    </source>
</evidence>
<dbReference type="PROSITE" id="PS50943">
    <property type="entry name" value="HTH_CROC1"/>
    <property type="match status" value="1"/>
</dbReference>
<dbReference type="SMART" id="SM00354">
    <property type="entry name" value="HTH_LACI"/>
    <property type="match status" value="1"/>
</dbReference>
<evidence type="ECO:0000256" key="4">
    <source>
        <dbReference type="SAM" id="MobiDB-lite"/>
    </source>
</evidence>
<keyword evidence="1" id="KW-0805">Transcription regulation</keyword>